<dbReference type="EMBL" id="SSUX01000008">
    <property type="protein sequence ID" value="THJ45097.1"/>
    <property type="molecule type" value="Genomic_DNA"/>
</dbReference>
<evidence type="ECO:0000313" key="2">
    <source>
        <dbReference type="Proteomes" id="UP000309618"/>
    </source>
</evidence>
<organism evidence="1 2">
    <name type="scientific">Aeromonas veronii</name>
    <dbReference type="NCBI Taxonomy" id="654"/>
    <lineage>
        <taxon>Bacteria</taxon>
        <taxon>Pseudomonadati</taxon>
        <taxon>Pseudomonadota</taxon>
        <taxon>Gammaproteobacteria</taxon>
        <taxon>Aeromonadales</taxon>
        <taxon>Aeromonadaceae</taxon>
        <taxon>Aeromonas</taxon>
    </lineage>
</organism>
<dbReference type="AlphaFoldDB" id="A0A4S5CGY1"/>
<dbReference type="RefSeq" id="WP_136501920.1">
    <property type="nucleotide sequence ID" value="NZ_SSUX01000008.1"/>
</dbReference>
<sequence length="121" mass="12756">MTNKMILVFASACLLSACDSVTELKNTVVRELVNATPPVTLVFPSGSKLLVGGKPSFISGSDACSDGQKNCVVITPDTELVEVFVASSSADAPRQEIWTVKRDGDKTMLLGTDGSQIGYVD</sequence>
<evidence type="ECO:0008006" key="3">
    <source>
        <dbReference type="Google" id="ProtNLM"/>
    </source>
</evidence>
<accession>A0A4S5CGY1</accession>
<gene>
    <name evidence="1" type="ORF">E8Q35_13020</name>
</gene>
<comment type="caution">
    <text evidence="1">The sequence shown here is derived from an EMBL/GenBank/DDBJ whole genome shotgun (WGS) entry which is preliminary data.</text>
</comment>
<proteinExistence type="predicted"/>
<name>A0A4S5CGY1_AERVE</name>
<evidence type="ECO:0000313" key="1">
    <source>
        <dbReference type="EMBL" id="THJ45097.1"/>
    </source>
</evidence>
<protein>
    <recommendedName>
        <fullName evidence="3">Lipoprotein</fullName>
    </recommendedName>
</protein>
<dbReference type="Proteomes" id="UP000309618">
    <property type="component" value="Unassembled WGS sequence"/>
</dbReference>
<dbReference type="PROSITE" id="PS51257">
    <property type="entry name" value="PROKAR_LIPOPROTEIN"/>
    <property type="match status" value="1"/>
</dbReference>
<reference evidence="1 2" key="1">
    <citation type="submission" date="2019-04" db="EMBL/GenBank/DDBJ databases">
        <title>Comparative genomics of Aeromonas veronii strains pathogenic to fish.</title>
        <authorList>
            <person name="Cascarano M.C."/>
            <person name="Smyrli M."/>
            <person name="Katharios P."/>
        </authorList>
    </citation>
    <scope>NUCLEOTIDE SEQUENCE [LARGE SCALE GENOMIC DNA]</scope>
    <source>
        <strain evidence="1 2">XU1</strain>
    </source>
</reference>